<keyword evidence="9" id="KW-0638">Presynaptic neurotoxin</keyword>
<evidence type="ECO:0000256" key="16">
    <source>
        <dbReference type="PROSITE-ProRule" id="PRU00023"/>
    </source>
</evidence>
<comment type="similarity">
    <text evidence="13">Belongs to the cationic peptide 01 (latrotoxin) family. 03 (alpha-latrotoxin) subfamily.</text>
</comment>
<name>A0A8X6GU64_TRICU</name>
<keyword evidence="8" id="KW-0677">Repeat</keyword>
<evidence type="ECO:0000313" key="18">
    <source>
        <dbReference type="Proteomes" id="UP000887116"/>
    </source>
</evidence>
<dbReference type="GO" id="GO:0044218">
    <property type="term" value="C:other organism cell membrane"/>
    <property type="evidence" value="ECO:0007669"/>
    <property type="project" value="UniProtKB-KW"/>
</dbReference>
<comment type="caution">
    <text evidence="17">The sequence shown here is derived from an EMBL/GenBank/DDBJ whole genome shotgun (WGS) entry which is preliminary data.</text>
</comment>
<keyword evidence="7" id="KW-0528">Neurotoxin</keyword>
<evidence type="ECO:0000256" key="4">
    <source>
        <dbReference type="ARBA" id="ARBA00022525"/>
    </source>
</evidence>
<comment type="subunit">
    <text evidence="14">Homotetramer in membranes.</text>
</comment>
<keyword evidence="3" id="KW-0268">Exocytosis</keyword>
<evidence type="ECO:0000256" key="10">
    <source>
        <dbReference type="ARBA" id="ARBA00023043"/>
    </source>
</evidence>
<evidence type="ECO:0000256" key="3">
    <source>
        <dbReference type="ARBA" id="ARBA00022483"/>
    </source>
</evidence>
<dbReference type="AlphaFoldDB" id="A0A8X6GU64"/>
<feature type="repeat" description="ANK" evidence="16">
    <location>
        <begin position="199"/>
        <end position="232"/>
    </location>
</feature>
<keyword evidence="10 16" id="KW-0040">ANK repeat</keyword>
<evidence type="ECO:0000256" key="7">
    <source>
        <dbReference type="ARBA" id="ARBA00022699"/>
    </source>
</evidence>
<dbReference type="SMART" id="SM00248">
    <property type="entry name" value="ANK"/>
    <property type="match status" value="12"/>
</dbReference>
<evidence type="ECO:0000256" key="5">
    <source>
        <dbReference type="ARBA" id="ARBA00022537"/>
    </source>
</evidence>
<comment type="subcellular location">
    <subcellularLocation>
        <location evidence="2">Secreted</location>
    </subcellularLocation>
    <subcellularLocation>
        <location evidence="1">Target cell membrane</location>
    </subcellularLocation>
</comment>
<dbReference type="OrthoDB" id="6431849at2759"/>
<evidence type="ECO:0000256" key="11">
    <source>
        <dbReference type="ARBA" id="ARBA00023136"/>
    </source>
</evidence>
<dbReference type="InterPro" id="IPR036770">
    <property type="entry name" value="Ankyrin_rpt-contain_sf"/>
</dbReference>
<dbReference type="GO" id="GO:0044231">
    <property type="term" value="C:host cell presynaptic membrane"/>
    <property type="evidence" value="ECO:0007669"/>
    <property type="project" value="UniProtKB-KW"/>
</dbReference>
<evidence type="ECO:0000256" key="2">
    <source>
        <dbReference type="ARBA" id="ARBA00004613"/>
    </source>
</evidence>
<dbReference type="EMBL" id="BMAO01026645">
    <property type="protein sequence ID" value="GFR11252.1"/>
    <property type="molecule type" value="Genomic_DNA"/>
</dbReference>
<keyword evidence="11" id="KW-0472">Membrane</keyword>
<gene>
    <name evidence="17" type="primary">NCL1_47941</name>
    <name evidence="17" type="ORF">TNCT_552491</name>
</gene>
<evidence type="ECO:0000256" key="12">
    <source>
        <dbReference type="ARBA" id="ARBA00023298"/>
    </source>
</evidence>
<evidence type="ECO:0000256" key="8">
    <source>
        <dbReference type="ARBA" id="ARBA00022737"/>
    </source>
</evidence>
<keyword evidence="5" id="KW-1052">Target cell membrane</keyword>
<feature type="repeat" description="ANK" evidence="16">
    <location>
        <begin position="94"/>
        <end position="132"/>
    </location>
</feature>
<dbReference type="PANTHER" id="PTHR24198:SF165">
    <property type="entry name" value="ANKYRIN REPEAT-CONTAINING PROTEIN-RELATED"/>
    <property type="match status" value="1"/>
</dbReference>
<dbReference type="InterPro" id="IPR002110">
    <property type="entry name" value="Ankyrin_rpt"/>
</dbReference>
<keyword evidence="4" id="KW-0964">Secreted</keyword>
<proteinExistence type="inferred from homology"/>
<dbReference type="Pfam" id="PF12796">
    <property type="entry name" value="Ank_2"/>
    <property type="match status" value="2"/>
</dbReference>
<dbReference type="SUPFAM" id="SSF48403">
    <property type="entry name" value="Ankyrin repeat"/>
    <property type="match status" value="2"/>
</dbReference>
<dbReference type="PANTHER" id="PTHR24198">
    <property type="entry name" value="ANKYRIN REPEAT AND PROTEIN KINASE DOMAIN-CONTAINING PROTEIN"/>
    <property type="match status" value="1"/>
</dbReference>
<feature type="repeat" description="ANK" evidence="16">
    <location>
        <begin position="164"/>
        <end position="198"/>
    </location>
</feature>
<dbReference type="GO" id="GO:0090729">
    <property type="term" value="F:toxin activity"/>
    <property type="evidence" value="ECO:0007669"/>
    <property type="project" value="UniProtKB-KW"/>
</dbReference>
<keyword evidence="6" id="KW-0800">Toxin</keyword>
<evidence type="ECO:0000256" key="6">
    <source>
        <dbReference type="ARBA" id="ARBA00022656"/>
    </source>
</evidence>
<evidence type="ECO:0000256" key="9">
    <source>
        <dbReference type="ARBA" id="ARBA00023028"/>
    </source>
</evidence>
<keyword evidence="18" id="KW-1185">Reference proteome</keyword>
<protein>
    <recommendedName>
        <fullName evidence="15">Alpha-latrotoxin</fullName>
    </recommendedName>
</protein>
<evidence type="ECO:0000256" key="1">
    <source>
        <dbReference type="ARBA" id="ARBA00004175"/>
    </source>
</evidence>
<dbReference type="GO" id="GO:0005576">
    <property type="term" value="C:extracellular region"/>
    <property type="evidence" value="ECO:0007669"/>
    <property type="project" value="UniProtKB-SubCell"/>
</dbReference>
<evidence type="ECO:0000256" key="13">
    <source>
        <dbReference type="ARBA" id="ARBA00049657"/>
    </source>
</evidence>
<dbReference type="GO" id="GO:0006887">
    <property type="term" value="P:exocytosis"/>
    <property type="evidence" value="ECO:0007669"/>
    <property type="project" value="UniProtKB-KW"/>
</dbReference>
<accession>A0A8X6GU64</accession>
<evidence type="ECO:0000256" key="15">
    <source>
        <dbReference type="ARBA" id="ARBA00049811"/>
    </source>
</evidence>
<feature type="repeat" description="ANK" evidence="16">
    <location>
        <begin position="59"/>
        <end position="93"/>
    </location>
</feature>
<dbReference type="PROSITE" id="PS50297">
    <property type="entry name" value="ANK_REP_REGION"/>
    <property type="match status" value="2"/>
</dbReference>
<evidence type="ECO:0000256" key="14">
    <source>
        <dbReference type="ARBA" id="ARBA00049715"/>
    </source>
</evidence>
<keyword evidence="12" id="KW-1053">Target membrane</keyword>
<organism evidence="17 18">
    <name type="scientific">Trichonephila clavata</name>
    <name type="common">Joro spider</name>
    <name type="synonym">Nephila clavata</name>
    <dbReference type="NCBI Taxonomy" id="2740835"/>
    <lineage>
        <taxon>Eukaryota</taxon>
        <taxon>Metazoa</taxon>
        <taxon>Ecdysozoa</taxon>
        <taxon>Arthropoda</taxon>
        <taxon>Chelicerata</taxon>
        <taxon>Arachnida</taxon>
        <taxon>Araneae</taxon>
        <taxon>Araneomorphae</taxon>
        <taxon>Entelegynae</taxon>
        <taxon>Araneoidea</taxon>
        <taxon>Nephilidae</taxon>
        <taxon>Trichonephila</taxon>
    </lineage>
</organism>
<dbReference type="PROSITE" id="PS50088">
    <property type="entry name" value="ANK_REPEAT"/>
    <property type="match status" value="4"/>
</dbReference>
<dbReference type="Proteomes" id="UP000887116">
    <property type="component" value="Unassembled WGS sequence"/>
</dbReference>
<evidence type="ECO:0000313" key="17">
    <source>
        <dbReference type="EMBL" id="GFR11252.1"/>
    </source>
</evidence>
<reference evidence="17" key="1">
    <citation type="submission" date="2020-07" db="EMBL/GenBank/DDBJ databases">
        <title>Multicomponent nature underlies the extraordinary mechanical properties of spider dragline silk.</title>
        <authorList>
            <person name="Kono N."/>
            <person name="Nakamura H."/>
            <person name="Mori M."/>
            <person name="Yoshida Y."/>
            <person name="Ohtoshi R."/>
            <person name="Malay A.D."/>
            <person name="Moran D.A.P."/>
            <person name="Tomita M."/>
            <person name="Numata K."/>
            <person name="Arakawa K."/>
        </authorList>
    </citation>
    <scope>NUCLEOTIDE SEQUENCE</scope>
</reference>
<sequence length="578" mass="65031">MARVKIPPPKLKRRQFSARKEFDDDCPSLIQLLKNKDLNENDVKLLLAKGIAVNSCDKYGRTALHYSVYNPRPNHSIANALLNHGANVNIRDYFGGTALHAAVAINSDSSVSQNVIVIELIKRGADVNAKDYLNCTPLCAAVFFSNCDIVKILLKNGAYAHKTGYTSPLIIAVRNQNVPFGIIEMLLRAGASPSEQDCNRKSVLYYAFKYHRPLSIIETLLKWGANVNAYDKYGNSLLHCMITKCLYNDLCLTCIPQKRYGKPCYDFYYTSHVLILIHNGANVNVMDMKKFTPLHLAVINSSCPLFIIREMLRKGNVNAQSYSGASVLINAVQAPFVNTEVIFELLNYGADPNIRDKRGLSALHYAVKNECCEVGTIRKLLEHVTNINLLLDNFKRTPLHSAVFYGKCTLSHIKELLIHRAHVHALDSSKKSPLHYAIKNTRCNFEIFEELLKYSDPDKFVVSPLFCAVNTPHGPCKVIEKLLLCGFNINQEDSQNNTAVSIAFKNPRFNKDIIMYLLKKGACVNSYTYDMTSICLETIRDISVIYSLSLDEEILGYLKFIINLLVIGISPSENFWNI</sequence>
<dbReference type="Gene3D" id="1.25.40.20">
    <property type="entry name" value="Ankyrin repeat-containing domain"/>
    <property type="match status" value="3"/>
</dbReference>